<dbReference type="InterPro" id="IPR004839">
    <property type="entry name" value="Aminotransferase_I/II_large"/>
</dbReference>
<evidence type="ECO:0000256" key="4">
    <source>
        <dbReference type="ARBA" id="ARBA00023125"/>
    </source>
</evidence>
<comment type="similarity">
    <text evidence="1">In the C-terminal section; belongs to the class-I pyridoxal-phosphate-dependent aminotransferase family.</text>
</comment>
<dbReference type="Proteomes" id="UP000654345">
    <property type="component" value="Unassembled WGS sequence"/>
</dbReference>
<dbReference type="InterPro" id="IPR000524">
    <property type="entry name" value="Tscrpt_reg_HTH_GntR"/>
</dbReference>
<dbReference type="InterPro" id="IPR051446">
    <property type="entry name" value="HTH_trans_reg/aminotransferase"/>
</dbReference>
<dbReference type="InterPro" id="IPR015421">
    <property type="entry name" value="PyrdxlP-dep_Trfase_major"/>
</dbReference>
<gene>
    <name evidence="7" type="ORF">KSB_55020</name>
</gene>
<keyword evidence="5" id="KW-0804">Transcription</keyword>
<feature type="domain" description="HTH gntR-type" evidence="6">
    <location>
        <begin position="22"/>
        <end position="90"/>
    </location>
</feature>
<organism evidence="7 8">
    <name type="scientific">Ktedonobacter robiniae</name>
    <dbReference type="NCBI Taxonomy" id="2778365"/>
    <lineage>
        <taxon>Bacteria</taxon>
        <taxon>Bacillati</taxon>
        <taxon>Chloroflexota</taxon>
        <taxon>Ktedonobacteria</taxon>
        <taxon>Ktedonobacterales</taxon>
        <taxon>Ktedonobacteraceae</taxon>
        <taxon>Ktedonobacter</taxon>
    </lineage>
</organism>
<dbReference type="InterPro" id="IPR036390">
    <property type="entry name" value="WH_DNA-bd_sf"/>
</dbReference>
<dbReference type="RefSeq" id="WP_201373471.1">
    <property type="nucleotide sequence ID" value="NZ_BNJG01000002.1"/>
</dbReference>
<dbReference type="CDD" id="cd00609">
    <property type="entry name" value="AAT_like"/>
    <property type="match status" value="1"/>
</dbReference>
<evidence type="ECO:0000259" key="6">
    <source>
        <dbReference type="PROSITE" id="PS50949"/>
    </source>
</evidence>
<comment type="caution">
    <text evidence="7">The sequence shown here is derived from an EMBL/GenBank/DDBJ whole genome shotgun (WGS) entry which is preliminary data.</text>
</comment>
<keyword evidence="2" id="KW-0663">Pyridoxal phosphate</keyword>
<dbReference type="SUPFAM" id="SSF46785">
    <property type="entry name" value="Winged helix' DNA-binding domain"/>
    <property type="match status" value="1"/>
</dbReference>
<protein>
    <submittedName>
        <fullName evidence="7">GntR family transcriptional regulator</fullName>
    </submittedName>
</protein>
<dbReference type="Gene3D" id="1.10.10.10">
    <property type="entry name" value="Winged helix-like DNA-binding domain superfamily/Winged helix DNA-binding domain"/>
    <property type="match status" value="1"/>
</dbReference>
<sequence length="485" mass="54062">MTTSHVSHILELPLFLNHNANEPLHRQLVTQLREAILQGSISAGTRLPSTRSLALLLHVSRTVTIAAYDELFAEGYIEGRHGSGTYVVEDLSLLKRSPFPSPAGPPRWLRSVEPLLIPRPVVPREAINFRPGTPDMQFFPERTWRELWRQVGHAVPPNTYGEPAGLLELRTEVAVYLGRARGIACQAEDIIITSGATQAVNLIVQATLVPGDTVALEEPGYPLARFAFRASGLHIVPIPVDDDGLDVSQLANGEVAPYLVYVTPSHQYPLGSRLSSVRRVALLQWAEANDSLVIEDDYDGEFRFHASPLPALASMDRAGRVVYIGTFSKVLMPGLRVGYLVATAPLRERIARLKRMFDYHVTWPTQYMLAAMLRDGHLERHIRRMRLHYAEKRRQLAEIFAPVASWARLCGLEAGMHVSLEFHPALDAYEIAREASARDVYVPTLDEFYTGTPDRNGLLLGYGSLDAQQIYTGAQTLVELIKDRT</sequence>
<name>A0ABQ3UXB8_9CHLR</name>
<proteinExistence type="inferred from homology"/>
<keyword evidence="8" id="KW-1185">Reference proteome</keyword>
<keyword evidence="4" id="KW-0238">DNA-binding</keyword>
<dbReference type="SUPFAM" id="SSF53383">
    <property type="entry name" value="PLP-dependent transferases"/>
    <property type="match status" value="1"/>
</dbReference>
<dbReference type="PANTHER" id="PTHR46577:SF1">
    <property type="entry name" value="HTH-TYPE TRANSCRIPTIONAL REGULATORY PROTEIN GABR"/>
    <property type="match status" value="1"/>
</dbReference>
<dbReference type="PANTHER" id="PTHR46577">
    <property type="entry name" value="HTH-TYPE TRANSCRIPTIONAL REGULATORY PROTEIN GABR"/>
    <property type="match status" value="1"/>
</dbReference>
<dbReference type="Pfam" id="PF00392">
    <property type="entry name" value="GntR"/>
    <property type="match status" value="1"/>
</dbReference>
<evidence type="ECO:0000256" key="2">
    <source>
        <dbReference type="ARBA" id="ARBA00022898"/>
    </source>
</evidence>
<evidence type="ECO:0000256" key="1">
    <source>
        <dbReference type="ARBA" id="ARBA00005384"/>
    </source>
</evidence>
<dbReference type="Gene3D" id="3.40.640.10">
    <property type="entry name" value="Type I PLP-dependent aspartate aminotransferase-like (Major domain)"/>
    <property type="match status" value="1"/>
</dbReference>
<evidence type="ECO:0000256" key="3">
    <source>
        <dbReference type="ARBA" id="ARBA00023015"/>
    </source>
</evidence>
<dbReference type="InterPro" id="IPR036388">
    <property type="entry name" value="WH-like_DNA-bd_sf"/>
</dbReference>
<dbReference type="CDD" id="cd07377">
    <property type="entry name" value="WHTH_GntR"/>
    <property type="match status" value="1"/>
</dbReference>
<evidence type="ECO:0000256" key="5">
    <source>
        <dbReference type="ARBA" id="ARBA00023163"/>
    </source>
</evidence>
<dbReference type="EMBL" id="BNJG01000002">
    <property type="protein sequence ID" value="GHO57027.1"/>
    <property type="molecule type" value="Genomic_DNA"/>
</dbReference>
<reference evidence="7 8" key="1">
    <citation type="journal article" date="2021" name="Int. J. Syst. Evol. Microbiol.">
        <title>Reticulibacter mediterranei gen. nov., sp. nov., within the new family Reticulibacteraceae fam. nov., and Ktedonospora formicarum gen. nov., sp. nov., Ktedonobacter robiniae sp. nov., Dictyobacter formicarum sp. nov. and Dictyobacter arantiisoli sp. nov., belonging to the class Ktedonobacteria.</title>
        <authorList>
            <person name="Yabe S."/>
            <person name="Zheng Y."/>
            <person name="Wang C.M."/>
            <person name="Sakai Y."/>
            <person name="Abe K."/>
            <person name="Yokota A."/>
            <person name="Donadio S."/>
            <person name="Cavaletti L."/>
            <person name="Monciardini P."/>
        </authorList>
    </citation>
    <scope>NUCLEOTIDE SEQUENCE [LARGE SCALE GENOMIC DNA]</scope>
    <source>
        <strain evidence="7 8">SOSP1-30</strain>
    </source>
</reference>
<keyword evidence="3" id="KW-0805">Transcription regulation</keyword>
<dbReference type="Pfam" id="PF00155">
    <property type="entry name" value="Aminotran_1_2"/>
    <property type="match status" value="1"/>
</dbReference>
<dbReference type="InterPro" id="IPR015424">
    <property type="entry name" value="PyrdxlP-dep_Trfase"/>
</dbReference>
<dbReference type="PROSITE" id="PS50949">
    <property type="entry name" value="HTH_GNTR"/>
    <property type="match status" value="1"/>
</dbReference>
<evidence type="ECO:0000313" key="7">
    <source>
        <dbReference type="EMBL" id="GHO57027.1"/>
    </source>
</evidence>
<accession>A0ABQ3UXB8</accession>
<dbReference type="SMART" id="SM00345">
    <property type="entry name" value="HTH_GNTR"/>
    <property type="match status" value="1"/>
</dbReference>
<evidence type="ECO:0000313" key="8">
    <source>
        <dbReference type="Proteomes" id="UP000654345"/>
    </source>
</evidence>